<dbReference type="Pfam" id="PF09851">
    <property type="entry name" value="SHOCT"/>
    <property type="match status" value="1"/>
</dbReference>
<proteinExistence type="predicted"/>
<dbReference type="InterPro" id="IPR018649">
    <property type="entry name" value="SHOCT"/>
</dbReference>
<evidence type="ECO:0000313" key="3">
    <source>
        <dbReference type="Proteomes" id="UP001164693"/>
    </source>
</evidence>
<dbReference type="EMBL" id="CP097463">
    <property type="protein sequence ID" value="WAX56698.1"/>
    <property type="molecule type" value="Genomic_DNA"/>
</dbReference>
<dbReference type="Proteomes" id="UP001164693">
    <property type="component" value="Chromosome"/>
</dbReference>
<dbReference type="RefSeq" id="WP_269443230.1">
    <property type="nucleotide sequence ID" value="NZ_CP097463.1"/>
</dbReference>
<evidence type="ECO:0000313" key="2">
    <source>
        <dbReference type="EMBL" id="WAX56698.1"/>
    </source>
</evidence>
<sequence length="68" mass="7664">MLIFWSAVAAGIVHTVRGARREHPAEPGAQTPVTAQNCAAQRTLDERFARGEIDEDEYRRRRDELALS</sequence>
<gene>
    <name evidence="2" type="ORF">M6B22_19530</name>
</gene>
<feature type="domain" description="SHOCT" evidence="1">
    <location>
        <begin position="41"/>
        <end position="65"/>
    </location>
</feature>
<accession>A0ABY7JYG1</accession>
<keyword evidence="3" id="KW-1185">Reference proteome</keyword>
<reference evidence="2" key="1">
    <citation type="submission" date="2022-05" db="EMBL/GenBank/DDBJ databases">
        <title>Jatrophihabitans sp. SB3-54 whole genome sequence.</title>
        <authorList>
            <person name="Suh M.K."/>
            <person name="Eom M.K."/>
            <person name="Kim J.S."/>
            <person name="Kim H.S."/>
            <person name="Do H.E."/>
            <person name="Shin Y.K."/>
            <person name="Lee J.-S."/>
        </authorList>
    </citation>
    <scope>NUCLEOTIDE SEQUENCE</scope>
    <source>
        <strain evidence="2">SB3-54</strain>
    </source>
</reference>
<organism evidence="2 3">
    <name type="scientific">Jatrophihabitans cynanchi</name>
    <dbReference type="NCBI Taxonomy" id="2944128"/>
    <lineage>
        <taxon>Bacteria</taxon>
        <taxon>Bacillati</taxon>
        <taxon>Actinomycetota</taxon>
        <taxon>Actinomycetes</taxon>
        <taxon>Jatrophihabitantales</taxon>
        <taxon>Jatrophihabitantaceae</taxon>
        <taxon>Jatrophihabitans</taxon>
    </lineage>
</organism>
<evidence type="ECO:0000259" key="1">
    <source>
        <dbReference type="Pfam" id="PF09851"/>
    </source>
</evidence>
<name>A0ABY7JYG1_9ACTN</name>
<protein>
    <submittedName>
        <fullName evidence="2">SHOCT domain-containing protein</fullName>
    </submittedName>
</protein>